<comment type="caution">
    <text evidence="2">The sequence shown here is derived from an EMBL/GenBank/DDBJ whole genome shotgun (WGS) entry which is preliminary data.</text>
</comment>
<dbReference type="EMBL" id="MGJI01000025">
    <property type="protein sequence ID" value="OGN04120.1"/>
    <property type="molecule type" value="Genomic_DNA"/>
</dbReference>
<dbReference type="InterPro" id="IPR001845">
    <property type="entry name" value="HTH_ArsR_DNA-bd_dom"/>
</dbReference>
<organism evidence="2 3">
    <name type="scientific">Candidatus Yanofskybacteria bacterium RIFCSPHIGHO2_01_FULL_44_17</name>
    <dbReference type="NCBI Taxonomy" id="1802668"/>
    <lineage>
        <taxon>Bacteria</taxon>
        <taxon>Candidatus Yanofskyibacteriota</taxon>
    </lineage>
</organism>
<gene>
    <name evidence="2" type="ORF">A2831_02205</name>
</gene>
<evidence type="ECO:0000313" key="3">
    <source>
        <dbReference type="Proteomes" id="UP000177507"/>
    </source>
</evidence>
<reference evidence="2 3" key="1">
    <citation type="journal article" date="2016" name="Nat. Commun.">
        <title>Thousands of microbial genomes shed light on interconnected biogeochemical processes in an aquifer system.</title>
        <authorList>
            <person name="Anantharaman K."/>
            <person name="Brown C.T."/>
            <person name="Hug L.A."/>
            <person name="Sharon I."/>
            <person name="Castelle C.J."/>
            <person name="Probst A.J."/>
            <person name="Thomas B.C."/>
            <person name="Singh A."/>
            <person name="Wilkins M.J."/>
            <person name="Karaoz U."/>
            <person name="Brodie E.L."/>
            <person name="Williams K.H."/>
            <person name="Hubbard S.S."/>
            <person name="Banfield J.F."/>
        </authorList>
    </citation>
    <scope>NUCLEOTIDE SEQUENCE [LARGE SCALE GENOMIC DNA]</scope>
</reference>
<accession>A0A1F8EUW0</accession>
<feature type="domain" description="HTH arsR-type" evidence="1">
    <location>
        <begin position="1"/>
        <end position="91"/>
    </location>
</feature>
<dbReference type="AlphaFoldDB" id="A0A1F8EUW0"/>
<dbReference type="InterPro" id="IPR011991">
    <property type="entry name" value="ArsR-like_HTH"/>
</dbReference>
<dbReference type="GO" id="GO:0003700">
    <property type="term" value="F:DNA-binding transcription factor activity"/>
    <property type="evidence" value="ECO:0007669"/>
    <property type="project" value="InterPro"/>
</dbReference>
<dbReference type="InterPro" id="IPR000835">
    <property type="entry name" value="HTH_MarR-typ"/>
</dbReference>
<proteinExistence type="predicted"/>
<evidence type="ECO:0000313" key="2">
    <source>
        <dbReference type="EMBL" id="OGN04120.1"/>
    </source>
</evidence>
<dbReference type="PROSITE" id="PS50987">
    <property type="entry name" value="HTH_ARSR_2"/>
    <property type="match status" value="1"/>
</dbReference>
<dbReference type="SUPFAM" id="SSF46785">
    <property type="entry name" value="Winged helix' DNA-binding domain"/>
    <property type="match status" value="1"/>
</dbReference>
<dbReference type="Proteomes" id="UP000177507">
    <property type="component" value="Unassembled WGS sequence"/>
</dbReference>
<name>A0A1F8EUW0_9BACT</name>
<dbReference type="Pfam" id="PF01047">
    <property type="entry name" value="MarR"/>
    <property type="match status" value="1"/>
</dbReference>
<sequence>MKNSKQLERHFKGVANHRRIDILFLVKQADGITLEEIAGKLRSNFKTISEHTRRLVQAGLLNKKYKGRNVTHSLSPYGQEFVRFITTFSHS</sequence>
<dbReference type="PRINTS" id="PR00778">
    <property type="entry name" value="HTHARSR"/>
</dbReference>
<dbReference type="InterPro" id="IPR036390">
    <property type="entry name" value="WH_DNA-bd_sf"/>
</dbReference>
<dbReference type="InterPro" id="IPR036388">
    <property type="entry name" value="WH-like_DNA-bd_sf"/>
</dbReference>
<dbReference type="Gene3D" id="1.10.10.10">
    <property type="entry name" value="Winged helix-like DNA-binding domain superfamily/Winged helix DNA-binding domain"/>
    <property type="match status" value="1"/>
</dbReference>
<dbReference type="SMART" id="SM00418">
    <property type="entry name" value="HTH_ARSR"/>
    <property type="match status" value="1"/>
</dbReference>
<dbReference type="STRING" id="1802668.A2831_02205"/>
<dbReference type="CDD" id="cd00090">
    <property type="entry name" value="HTH_ARSR"/>
    <property type="match status" value="1"/>
</dbReference>
<evidence type="ECO:0000259" key="1">
    <source>
        <dbReference type="PROSITE" id="PS50987"/>
    </source>
</evidence>
<protein>
    <recommendedName>
        <fullName evidence="1">HTH arsR-type domain-containing protein</fullName>
    </recommendedName>
</protein>